<reference evidence="2" key="1">
    <citation type="submission" date="2021-11" db="EMBL/GenBank/DDBJ databases">
        <authorList>
            <person name="Schell T."/>
        </authorList>
    </citation>
    <scope>NUCLEOTIDE SEQUENCE</scope>
    <source>
        <strain evidence="2">M5</strain>
    </source>
</reference>
<name>A0A8J2RHM8_9CRUS</name>
<evidence type="ECO:0000313" key="2">
    <source>
        <dbReference type="EMBL" id="CAH0103207.1"/>
    </source>
</evidence>
<evidence type="ECO:0000256" key="1">
    <source>
        <dbReference type="SAM" id="MobiDB-lite"/>
    </source>
</evidence>
<organism evidence="2 3">
    <name type="scientific">Daphnia galeata</name>
    <dbReference type="NCBI Taxonomy" id="27404"/>
    <lineage>
        <taxon>Eukaryota</taxon>
        <taxon>Metazoa</taxon>
        <taxon>Ecdysozoa</taxon>
        <taxon>Arthropoda</taxon>
        <taxon>Crustacea</taxon>
        <taxon>Branchiopoda</taxon>
        <taxon>Diplostraca</taxon>
        <taxon>Cladocera</taxon>
        <taxon>Anomopoda</taxon>
        <taxon>Daphniidae</taxon>
        <taxon>Daphnia</taxon>
    </lineage>
</organism>
<feature type="compositionally biased region" description="Polar residues" evidence="1">
    <location>
        <begin position="11"/>
        <end position="24"/>
    </location>
</feature>
<protein>
    <submittedName>
        <fullName evidence="2">Uncharacterized protein</fullName>
    </submittedName>
</protein>
<feature type="region of interest" description="Disordered" evidence="1">
    <location>
        <begin position="150"/>
        <end position="173"/>
    </location>
</feature>
<comment type="caution">
    <text evidence="2">The sequence shown here is derived from an EMBL/GenBank/DDBJ whole genome shotgun (WGS) entry which is preliminary data.</text>
</comment>
<accession>A0A8J2RHM8</accession>
<proteinExistence type="predicted"/>
<feature type="region of interest" description="Disordered" evidence="1">
    <location>
        <begin position="1"/>
        <end position="24"/>
    </location>
</feature>
<keyword evidence="3" id="KW-1185">Reference proteome</keyword>
<dbReference type="EMBL" id="CAKKLH010000103">
    <property type="protein sequence ID" value="CAH0103207.1"/>
    <property type="molecule type" value="Genomic_DNA"/>
</dbReference>
<evidence type="ECO:0000313" key="3">
    <source>
        <dbReference type="Proteomes" id="UP000789390"/>
    </source>
</evidence>
<gene>
    <name evidence="2" type="ORF">DGAL_LOCUS5741</name>
</gene>
<dbReference type="AlphaFoldDB" id="A0A8J2RHM8"/>
<dbReference type="Proteomes" id="UP000789390">
    <property type="component" value="Unassembled WGS sequence"/>
</dbReference>
<sequence length="211" mass="23292">MENLSDMMNERGSSGSQPSYSDTQFLSVPSERNLLRLEERVHGLGSSICPRRSLSMRDSLSLALSDALVVAPLMHVVHLHAQRSANPSGTFFYHYQGKQQQQQQQTIMTQPPTINVGQQQNNDADLSEYNRLGSVTGEELESLELDATANGAPWYNSDDDQHEDAPYISNNNNSNSSNVIHHNEAMSGSQFLPFLTAFASTGQVVFSSVPF</sequence>